<sequence>MKSLKLKRSRDVSASPLSPWAQRAAMVTGVFALVLLVVVAWVYWLNWARYARAQDQIDSRIARIDGILASSADIDARLAQAKKAVGPWLHKGGADAQNEVTQRLRELVVSSGATLVSSQAAALPAESEQQLARINVSATVTGEWAQLVQLAQALQSQRPPFLARSLNIQREGQVSGKTSQKARLTVQLEAPLAVQQGAKP</sequence>
<reference evidence="2 3" key="1">
    <citation type="submission" date="2018-03" db="EMBL/GenBank/DDBJ databases">
        <title>Genome sequencing of Ottowia sp.</title>
        <authorList>
            <person name="Kim S.-J."/>
            <person name="Heo J."/>
            <person name="Kwon S.-W."/>
        </authorList>
    </citation>
    <scope>NUCLEOTIDE SEQUENCE [LARGE SCALE GENOMIC DNA]</scope>
    <source>
        <strain evidence="2 3">KADR8-3</strain>
    </source>
</reference>
<accession>A0A2S0MAW7</accession>
<feature type="transmembrane region" description="Helical" evidence="1">
    <location>
        <begin position="20"/>
        <end position="44"/>
    </location>
</feature>
<name>A0A2S0MAW7_9BURK</name>
<proteinExistence type="predicted"/>
<keyword evidence="3" id="KW-1185">Reference proteome</keyword>
<dbReference type="InterPro" id="IPR034756">
    <property type="entry name" value="T2SSM_b"/>
</dbReference>
<dbReference type="Pfam" id="PF10741">
    <property type="entry name" value="T2SSM_b"/>
    <property type="match status" value="1"/>
</dbReference>
<gene>
    <name evidence="2" type="ORF">C6570_00800</name>
</gene>
<dbReference type="Proteomes" id="UP000239709">
    <property type="component" value="Chromosome"/>
</dbReference>
<keyword evidence="1" id="KW-0472">Membrane</keyword>
<dbReference type="NCBIfam" id="NF040576">
    <property type="entry name" value="T2SS_GspM_XpsM"/>
    <property type="match status" value="1"/>
</dbReference>
<dbReference type="AlphaFoldDB" id="A0A2S0MAW7"/>
<keyword evidence="1" id="KW-0812">Transmembrane</keyword>
<evidence type="ECO:0000313" key="3">
    <source>
        <dbReference type="Proteomes" id="UP000239709"/>
    </source>
</evidence>
<evidence type="ECO:0000256" key="1">
    <source>
        <dbReference type="SAM" id="Phobius"/>
    </source>
</evidence>
<organism evidence="2 3">
    <name type="scientific">Ottowia oryzae</name>
    <dbReference type="NCBI Taxonomy" id="2109914"/>
    <lineage>
        <taxon>Bacteria</taxon>
        <taxon>Pseudomonadati</taxon>
        <taxon>Pseudomonadota</taxon>
        <taxon>Betaproteobacteria</taxon>
        <taxon>Burkholderiales</taxon>
        <taxon>Comamonadaceae</taxon>
        <taxon>Ottowia</taxon>
    </lineage>
</organism>
<keyword evidence="1" id="KW-1133">Transmembrane helix</keyword>
<evidence type="ECO:0000313" key="2">
    <source>
        <dbReference type="EMBL" id="AVO32957.1"/>
    </source>
</evidence>
<dbReference type="KEGG" id="otk:C6570_00800"/>
<protein>
    <submittedName>
        <fullName evidence="2">General secretion pathway protein GspM</fullName>
    </submittedName>
</protein>
<dbReference type="EMBL" id="CP027666">
    <property type="protein sequence ID" value="AVO32957.1"/>
    <property type="molecule type" value="Genomic_DNA"/>
</dbReference>